<comment type="subcellular location">
    <subcellularLocation>
        <location evidence="1">Membrane</location>
        <topology evidence="1">Single-pass type I membrane protein</topology>
    </subcellularLocation>
</comment>
<keyword evidence="5" id="KW-1133">Transmembrane helix</keyword>
<dbReference type="PANTHER" id="PTHR47460:SF1">
    <property type="entry name" value="SERINE_THREONINE-PROTEIN KINASE-LIKE PROTEIN ACR4"/>
    <property type="match status" value="1"/>
</dbReference>
<proteinExistence type="predicted"/>
<keyword evidence="13" id="KW-1185">Reference proteome</keyword>
<reference evidence="12 13" key="1">
    <citation type="journal article" date="2018" name="Front. Plant Sci.">
        <title>Red Clover (Trifolium pratense) and Zigzag Clover (T. medium) - A Picture of Genomic Similarities and Differences.</title>
        <authorList>
            <person name="Dluhosova J."/>
            <person name="Istvanek J."/>
            <person name="Nedelnik J."/>
            <person name="Repkova J."/>
        </authorList>
    </citation>
    <scope>NUCLEOTIDE SEQUENCE [LARGE SCALE GENOMIC DNA]</scope>
    <source>
        <strain evidence="13">cv. 10/8</strain>
        <tissue evidence="12">Leaf</tissue>
    </source>
</reference>
<evidence type="ECO:0000313" key="12">
    <source>
        <dbReference type="EMBL" id="MCI00256.1"/>
    </source>
</evidence>
<dbReference type="GO" id="GO:0004674">
    <property type="term" value="F:protein serine/threonine kinase activity"/>
    <property type="evidence" value="ECO:0007669"/>
    <property type="project" value="UniProtKB-KW"/>
</dbReference>
<dbReference type="SUPFAM" id="SSF50985">
    <property type="entry name" value="RCC1/BLIP-II"/>
    <property type="match status" value="1"/>
</dbReference>
<dbReference type="Proteomes" id="UP000265520">
    <property type="component" value="Unassembled WGS sequence"/>
</dbReference>
<evidence type="ECO:0000256" key="4">
    <source>
        <dbReference type="ARBA" id="ARBA00022729"/>
    </source>
</evidence>
<accession>A0A392NMD7</accession>
<name>A0A392NMD7_9FABA</name>
<dbReference type="AlphaFoldDB" id="A0A392NMD7"/>
<sequence length="179" mass="19303">MSTLVSGVSHVCGLNLNGVLICKGKNNNDDSGKLNVPLNSSSIFSVLALGENFTCGIRIKNGLVQCWGGDFDSDNVVNNHVMKGVSFESIVAGLDFVCGLTTRDLSLICWGSPNWYSKHHLKSDVYVPLGMILPGPCVKDDSCRFCGVYPNSDFLCHGFGSICYQCRTELPIAVQLPPP</sequence>
<organism evidence="12 13">
    <name type="scientific">Trifolium medium</name>
    <dbReference type="NCBI Taxonomy" id="97028"/>
    <lineage>
        <taxon>Eukaryota</taxon>
        <taxon>Viridiplantae</taxon>
        <taxon>Streptophyta</taxon>
        <taxon>Embryophyta</taxon>
        <taxon>Tracheophyta</taxon>
        <taxon>Spermatophyta</taxon>
        <taxon>Magnoliopsida</taxon>
        <taxon>eudicotyledons</taxon>
        <taxon>Gunneridae</taxon>
        <taxon>Pentapetalae</taxon>
        <taxon>rosids</taxon>
        <taxon>fabids</taxon>
        <taxon>Fabales</taxon>
        <taxon>Fabaceae</taxon>
        <taxon>Papilionoideae</taxon>
        <taxon>50 kb inversion clade</taxon>
        <taxon>NPAAA clade</taxon>
        <taxon>Hologalegina</taxon>
        <taxon>IRL clade</taxon>
        <taxon>Trifolieae</taxon>
        <taxon>Trifolium</taxon>
    </lineage>
</organism>
<evidence type="ECO:0000256" key="1">
    <source>
        <dbReference type="ARBA" id="ARBA00004479"/>
    </source>
</evidence>
<keyword evidence="3" id="KW-0812">Transmembrane</keyword>
<keyword evidence="8" id="KW-0675">Receptor</keyword>
<keyword evidence="12" id="KW-0808">Transferase</keyword>
<evidence type="ECO:0000256" key="2">
    <source>
        <dbReference type="ARBA" id="ARBA00012513"/>
    </source>
</evidence>
<protein>
    <recommendedName>
        <fullName evidence="2">non-specific serine/threonine protein kinase</fullName>
        <ecNumber evidence="2">2.7.11.1</ecNumber>
    </recommendedName>
</protein>
<evidence type="ECO:0000256" key="10">
    <source>
        <dbReference type="ARBA" id="ARBA00047899"/>
    </source>
</evidence>
<evidence type="ECO:0000256" key="5">
    <source>
        <dbReference type="ARBA" id="ARBA00022989"/>
    </source>
</evidence>
<feature type="non-terminal residue" evidence="12">
    <location>
        <position position="179"/>
    </location>
</feature>
<evidence type="ECO:0000256" key="9">
    <source>
        <dbReference type="ARBA" id="ARBA00023180"/>
    </source>
</evidence>
<evidence type="ECO:0000256" key="3">
    <source>
        <dbReference type="ARBA" id="ARBA00022692"/>
    </source>
</evidence>
<keyword evidence="6" id="KW-0472">Membrane</keyword>
<keyword evidence="7" id="KW-1015">Disulfide bond</keyword>
<keyword evidence="4" id="KW-0732">Signal</keyword>
<keyword evidence="9" id="KW-0325">Glycoprotein</keyword>
<dbReference type="PANTHER" id="PTHR47460">
    <property type="entry name" value="SERINE/THREONINE-PROTEIN KINASE-LIKE PROTEIN ACR4"/>
    <property type="match status" value="1"/>
</dbReference>
<dbReference type="Gene3D" id="2.130.10.30">
    <property type="entry name" value="Regulator of chromosome condensation 1/beta-lactamase-inhibitor protein II"/>
    <property type="match status" value="1"/>
</dbReference>
<comment type="caution">
    <text evidence="12">The sequence shown here is derived from an EMBL/GenBank/DDBJ whole genome shotgun (WGS) entry which is preliminary data.</text>
</comment>
<evidence type="ECO:0000256" key="7">
    <source>
        <dbReference type="ARBA" id="ARBA00023157"/>
    </source>
</evidence>
<dbReference type="EMBL" id="LXQA010042678">
    <property type="protein sequence ID" value="MCI00256.1"/>
    <property type="molecule type" value="Genomic_DNA"/>
</dbReference>
<comment type="catalytic activity">
    <reaction evidence="11">
        <text>L-seryl-[protein] + ATP = O-phospho-L-seryl-[protein] + ADP + H(+)</text>
        <dbReference type="Rhea" id="RHEA:17989"/>
        <dbReference type="Rhea" id="RHEA-COMP:9863"/>
        <dbReference type="Rhea" id="RHEA-COMP:11604"/>
        <dbReference type="ChEBI" id="CHEBI:15378"/>
        <dbReference type="ChEBI" id="CHEBI:29999"/>
        <dbReference type="ChEBI" id="CHEBI:30616"/>
        <dbReference type="ChEBI" id="CHEBI:83421"/>
        <dbReference type="ChEBI" id="CHEBI:456216"/>
        <dbReference type="EC" id="2.7.11.1"/>
    </reaction>
</comment>
<keyword evidence="12" id="KW-0418">Kinase</keyword>
<dbReference type="EC" id="2.7.11.1" evidence="2"/>
<dbReference type="InterPro" id="IPR009091">
    <property type="entry name" value="RCC1/BLIP-II"/>
</dbReference>
<dbReference type="GO" id="GO:0016020">
    <property type="term" value="C:membrane"/>
    <property type="evidence" value="ECO:0007669"/>
    <property type="project" value="UniProtKB-SubCell"/>
</dbReference>
<evidence type="ECO:0000256" key="8">
    <source>
        <dbReference type="ARBA" id="ARBA00023170"/>
    </source>
</evidence>
<evidence type="ECO:0000313" key="13">
    <source>
        <dbReference type="Proteomes" id="UP000265520"/>
    </source>
</evidence>
<comment type="catalytic activity">
    <reaction evidence="10">
        <text>L-threonyl-[protein] + ATP = O-phospho-L-threonyl-[protein] + ADP + H(+)</text>
        <dbReference type="Rhea" id="RHEA:46608"/>
        <dbReference type="Rhea" id="RHEA-COMP:11060"/>
        <dbReference type="Rhea" id="RHEA-COMP:11605"/>
        <dbReference type="ChEBI" id="CHEBI:15378"/>
        <dbReference type="ChEBI" id="CHEBI:30013"/>
        <dbReference type="ChEBI" id="CHEBI:30616"/>
        <dbReference type="ChEBI" id="CHEBI:61977"/>
        <dbReference type="ChEBI" id="CHEBI:456216"/>
        <dbReference type="EC" id="2.7.11.1"/>
    </reaction>
</comment>
<evidence type="ECO:0000256" key="6">
    <source>
        <dbReference type="ARBA" id="ARBA00023136"/>
    </source>
</evidence>
<evidence type="ECO:0000256" key="11">
    <source>
        <dbReference type="ARBA" id="ARBA00048679"/>
    </source>
</evidence>